<reference evidence="3 4" key="1">
    <citation type="submission" date="2019-02" db="EMBL/GenBank/DDBJ databases">
        <title>Deep-cultivation of Planctomycetes and their phenomic and genomic characterization uncovers novel biology.</title>
        <authorList>
            <person name="Wiegand S."/>
            <person name="Jogler M."/>
            <person name="Boedeker C."/>
            <person name="Pinto D."/>
            <person name="Vollmers J."/>
            <person name="Rivas-Marin E."/>
            <person name="Kohn T."/>
            <person name="Peeters S.H."/>
            <person name="Heuer A."/>
            <person name="Rast P."/>
            <person name="Oberbeckmann S."/>
            <person name="Bunk B."/>
            <person name="Jeske O."/>
            <person name="Meyerdierks A."/>
            <person name="Storesund J.E."/>
            <person name="Kallscheuer N."/>
            <person name="Luecker S."/>
            <person name="Lage O.M."/>
            <person name="Pohl T."/>
            <person name="Merkel B.J."/>
            <person name="Hornburger P."/>
            <person name="Mueller R.-W."/>
            <person name="Bruemmer F."/>
            <person name="Labrenz M."/>
            <person name="Spormann A.M."/>
            <person name="Op den Camp H."/>
            <person name="Overmann J."/>
            <person name="Amann R."/>
            <person name="Jetten M.S.M."/>
            <person name="Mascher T."/>
            <person name="Medema M.H."/>
            <person name="Devos D.P."/>
            <person name="Kaster A.-K."/>
            <person name="Ovreas L."/>
            <person name="Rohde M."/>
            <person name="Galperin M.Y."/>
            <person name="Jogler C."/>
        </authorList>
    </citation>
    <scope>NUCLEOTIDE SEQUENCE [LARGE SCALE GENOMIC DNA]</scope>
    <source>
        <strain evidence="3 4">K23_9</strain>
    </source>
</reference>
<evidence type="ECO:0000256" key="2">
    <source>
        <dbReference type="SAM" id="Phobius"/>
    </source>
</evidence>
<feature type="transmembrane region" description="Helical" evidence="2">
    <location>
        <begin position="103"/>
        <end position="121"/>
    </location>
</feature>
<proteinExistence type="predicted"/>
<evidence type="ECO:0000313" key="4">
    <source>
        <dbReference type="Proteomes" id="UP000319817"/>
    </source>
</evidence>
<dbReference type="AlphaFoldDB" id="A0A517NMH6"/>
<evidence type="ECO:0000256" key="1">
    <source>
        <dbReference type="SAM" id="MobiDB-lite"/>
    </source>
</evidence>
<dbReference type="RefSeq" id="WP_419189540.1">
    <property type="nucleotide sequence ID" value="NZ_CP036526.1"/>
</dbReference>
<dbReference type="EMBL" id="CP036526">
    <property type="protein sequence ID" value="QDT08336.1"/>
    <property type="molecule type" value="Genomic_DNA"/>
</dbReference>
<protein>
    <submittedName>
        <fullName evidence="3">Uncharacterized protein</fullName>
    </submittedName>
</protein>
<evidence type="ECO:0000313" key="3">
    <source>
        <dbReference type="EMBL" id="QDT08336.1"/>
    </source>
</evidence>
<dbReference type="Proteomes" id="UP000319817">
    <property type="component" value="Chromosome"/>
</dbReference>
<name>A0A517NMH6_9BACT</name>
<accession>A0A517NMH6</accession>
<keyword evidence="2" id="KW-0812">Transmembrane</keyword>
<gene>
    <name evidence="3" type="ORF">K239x_02740</name>
</gene>
<keyword evidence="2" id="KW-1133">Transmembrane helix</keyword>
<organism evidence="3 4">
    <name type="scientific">Stieleria marina</name>
    <dbReference type="NCBI Taxonomy" id="1930275"/>
    <lineage>
        <taxon>Bacteria</taxon>
        <taxon>Pseudomonadati</taxon>
        <taxon>Planctomycetota</taxon>
        <taxon>Planctomycetia</taxon>
        <taxon>Pirellulales</taxon>
        <taxon>Pirellulaceae</taxon>
        <taxon>Stieleria</taxon>
    </lineage>
</organism>
<feature type="transmembrane region" description="Helical" evidence="2">
    <location>
        <begin position="61"/>
        <end position="83"/>
    </location>
</feature>
<keyword evidence="4" id="KW-1185">Reference proteome</keyword>
<sequence length="264" mass="29512">MTDLLLRDERIIATIAKLQQRISDRFPHSGLANLCGDIYDVSQDAADRAEKIRQPIVWIRVTGYALAVCLIALIVVMIVYAAQTVGIRDEDMSFDNFIQTFDAAASGGLFIGAAIYFLTSLEKRIKRGQALAAVHELRSIAHIIDMHQLTKDPERLFGSYQGTSHSPKETMTPLQLGRYLDYCTEMLSLNGKIAALYVNQFDDSEVVAAVGEIEQLCTGLSRKIWQKIMVLNRHRTMSLSEESTPMSLPVEQAERIESANEEDS</sequence>
<feature type="region of interest" description="Disordered" evidence="1">
    <location>
        <begin position="240"/>
        <end position="264"/>
    </location>
</feature>
<keyword evidence="2" id="KW-0472">Membrane</keyword>